<protein>
    <submittedName>
        <fullName evidence="1">Rpn family recombination-promoting nuclease/putative transposase</fullName>
    </submittedName>
</protein>
<dbReference type="InterPro" id="IPR010106">
    <property type="entry name" value="RpnA"/>
</dbReference>
<dbReference type="PANTHER" id="PTHR41317">
    <property type="entry name" value="PD-(D_E)XK NUCLEASE FAMILY TRANSPOSASE"/>
    <property type="match status" value="1"/>
</dbReference>
<proteinExistence type="predicted"/>
<evidence type="ECO:0000313" key="1">
    <source>
        <dbReference type="EMBL" id="MBO1307424.1"/>
    </source>
</evidence>
<dbReference type="Pfam" id="PF12784">
    <property type="entry name" value="PDDEXK_2"/>
    <property type="match status" value="1"/>
</dbReference>
<dbReference type="NCBIfam" id="TIGR01784">
    <property type="entry name" value="T_den_put_tspse"/>
    <property type="match status" value="1"/>
</dbReference>
<comment type="caution">
    <text evidence="1">The sequence shown here is derived from an EMBL/GenBank/DDBJ whole genome shotgun (WGS) entry which is preliminary data.</text>
</comment>
<sequence length="231" mass="26933">MKEEIKVLPTMDLLFRKLLCSKDSTHILKAFVRDILGKEFKTLKPRETYHIDSYKKAFAEDPELMRTEVDILAETEDGSHVTIEMQIQSHDYFIERALFYLFEAFRSTLGNQEMEDFINSNNFSALRPAYGINILDFHLFEKDGPAIRKFGILDLDTYKLMRSHNGEEIIILCFMSLKNKNIDRNSAAYLWQQFFKTGEVPDDAPDYLKEAQKKTDFYLLAEDASSTFCSD</sequence>
<gene>
    <name evidence="1" type="ORF">JZO70_14700</name>
</gene>
<dbReference type="PANTHER" id="PTHR41317:SF1">
    <property type="entry name" value="PD-(D_E)XK NUCLEASE FAMILY TRANSPOSASE"/>
    <property type="match status" value="1"/>
</dbReference>
<organism evidence="1 2">
    <name type="scientific">Candidatus Enterococcus moelleringii</name>
    <dbReference type="NCBI Taxonomy" id="2815325"/>
    <lineage>
        <taxon>Bacteria</taxon>
        <taxon>Bacillati</taxon>
        <taxon>Bacillota</taxon>
        <taxon>Bacilli</taxon>
        <taxon>Lactobacillales</taxon>
        <taxon>Enterococcaceae</taxon>
        <taxon>Enterococcus</taxon>
    </lineage>
</organism>
<dbReference type="EMBL" id="JAFREM010000024">
    <property type="protein sequence ID" value="MBO1307424.1"/>
    <property type="molecule type" value="Genomic_DNA"/>
</dbReference>
<name>A0ABS3LCR7_9ENTE</name>
<keyword evidence="2" id="KW-1185">Reference proteome</keyword>
<reference evidence="1 2" key="1">
    <citation type="submission" date="2021-03" db="EMBL/GenBank/DDBJ databases">
        <title>Enterococcal diversity collection.</title>
        <authorList>
            <person name="Gilmore M.S."/>
            <person name="Schwartzman J."/>
            <person name="Van Tyne D."/>
            <person name="Martin M."/>
            <person name="Earl A.M."/>
            <person name="Manson A.L."/>
            <person name="Straub T."/>
            <person name="Salamzade R."/>
            <person name="Saavedra J."/>
            <person name="Lebreton F."/>
            <person name="Prichula J."/>
            <person name="Schaufler K."/>
            <person name="Gaca A."/>
            <person name="Sgardioli B."/>
            <person name="Wagenaar J."/>
            <person name="Strong T."/>
        </authorList>
    </citation>
    <scope>NUCLEOTIDE SEQUENCE [LARGE SCALE GENOMIC DNA]</scope>
    <source>
        <strain evidence="1 2">669A</strain>
    </source>
</reference>
<evidence type="ECO:0000313" key="2">
    <source>
        <dbReference type="Proteomes" id="UP000664601"/>
    </source>
</evidence>
<accession>A0ABS3LCR7</accession>
<dbReference type="RefSeq" id="WP_207674468.1">
    <property type="nucleotide sequence ID" value="NZ_JAFREM010000024.1"/>
</dbReference>
<dbReference type="Proteomes" id="UP000664601">
    <property type="component" value="Unassembled WGS sequence"/>
</dbReference>